<evidence type="ECO:0000313" key="1">
    <source>
        <dbReference type="EMBL" id="KAK2705689.1"/>
    </source>
</evidence>
<organism evidence="1 2">
    <name type="scientific">Artemia franciscana</name>
    <name type="common">Brine shrimp</name>
    <name type="synonym">Artemia sanfranciscana</name>
    <dbReference type="NCBI Taxonomy" id="6661"/>
    <lineage>
        <taxon>Eukaryota</taxon>
        <taxon>Metazoa</taxon>
        <taxon>Ecdysozoa</taxon>
        <taxon>Arthropoda</taxon>
        <taxon>Crustacea</taxon>
        <taxon>Branchiopoda</taxon>
        <taxon>Anostraca</taxon>
        <taxon>Artemiidae</taxon>
        <taxon>Artemia</taxon>
    </lineage>
</organism>
<dbReference type="EMBL" id="JAVRJZ010000020">
    <property type="protein sequence ID" value="KAK2705689.1"/>
    <property type="molecule type" value="Genomic_DNA"/>
</dbReference>
<comment type="caution">
    <text evidence="1">The sequence shown here is derived from an EMBL/GenBank/DDBJ whole genome shotgun (WGS) entry which is preliminary data.</text>
</comment>
<dbReference type="Proteomes" id="UP001187531">
    <property type="component" value="Unassembled WGS sequence"/>
</dbReference>
<dbReference type="EMBL" id="JAVRJZ010000020">
    <property type="protein sequence ID" value="KAK2705690.1"/>
    <property type="molecule type" value="Genomic_DNA"/>
</dbReference>
<proteinExistence type="predicted"/>
<dbReference type="EMBL" id="JAVRJZ010000020">
    <property type="protein sequence ID" value="KAK2705687.1"/>
    <property type="molecule type" value="Genomic_DNA"/>
</dbReference>
<gene>
    <name evidence="1" type="ORF">QYM36_015907</name>
</gene>
<name>A0AA88KXC7_ARTSF</name>
<accession>A0AA88KXC7</accession>
<protein>
    <submittedName>
        <fullName evidence="1">Uncharacterized protein</fullName>
    </submittedName>
</protein>
<evidence type="ECO:0000313" key="2">
    <source>
        <dbReference type="Proteomes" id="UP001187531"/>
    </source>
</evidence>
<dbReference type="EMBL" id="JAVRJZ010000020">
    <property type="protein sequence ID" value="KAK2705688.1"/>
    <property type="molecule type" value="Genomic_DNA"/>
</dbReference>
<keyword evidence="2" id="KW-1185">Reference proteome</keyword>
<sequence length="322" mass="35592">MSSKCESRPTVSVSAPSVNQRVLRSPSRESIVTEFSLLNLSAVGTDAKTSSLRVRDIPHRGPSPNAGRHRFLRVSGEISQAIPELWFEEENDLIKSCGALSSALGLQKSFSTSDVTQLAAMEISAAANALRPSVSDFVINCCRYDLPPGRLDATSRSCSTWVAVGDMGTATSQLPSPQGRPPGLVSTHEHDLLPMFTTADLVRSVNKTVRQNYIRRRLFTTYRALERMAQSQFDLDRLESIAANAIRLASAPSRLLKTFKPESPLVTRKGVKDPKLALTVKDVERDRGKPLSRYDRNIMIFNWLHTLDEPDLSGELCEIKQP</sequence>
<reference evidence="1" key="1">
    <citation type="submission" date="2023-07" db="EMBL/GenBank/DDBJ databases">
        <title>Chromosome-level genome assembly of Artemia franciscana.</title>
        <authorList>
            <person name="Jo E."/>
        </authorList>
    </citation>
    <scope>NUCLEOTIDE SEQUENCE</scope>
    <source>
        <tissue evidence="1">Whole body</tissue>
    </source>
</reference>
<dbReference type="AlphaFoldDB" id="A0AA88KXC7"/>